<reference evidence="2" key="1">
    <citation type="submission" date="2020-05" db="EMBL/GenBank/DDBJ databases">
        <authorList>
            <person name="Chiriac C."/>
            <person name="Salcher M."/>
            <person name="Ghai R."/>
            <person name="Kavagutti S V."/>
        </authorList>
    </citation>
    <scope>NUCLEOTIDE SEQUENCE</scope>
</reference>
<name>A0A6J6CSS1_9ZZZZ</name>
<proteinExistence type="predicted"/>
<dbReference type="InterPro" id="IPR004474">
    <property type="entry name" value="LytR_CpsA_psr"/>
</dbReference>
<sequence length="289" mass="30884">MLICILGFTYKAYSAYSKIERVDLAGVLDPVSGDSTNYLLVGSDSRDAFDPEGSSGVTGRRSDTLIVLRTTPSGSSMMSIPRDLWVTVASTGKQGRINGAYNDGPANLVRTVQQNLEIPINHYMEVGFGSFAGLVDAIGGVTIEFPNPAFDDRSGLVVDAAGPVTLTGTQALAYARSRHYTEIINGKEITEPTADLGRQQRQQQFLRTALKEVGATRNPVTLIKVADSMSSELIIDSGLGFGEAISFVRKLGSSDPATVVLPTEGVRKGKAAVLVLVEPEAQVVLQEFR</sequence>
<dbReference type="AlphaFoldDB" id="A0A6J6CSS1"/>
<accession>A0A6J6CSS1</accession>
<organism evidence="2">
    <name type="scientific">freshwater metagenome</name>
    <dbReference type="NCBI Taxonomy" id="449393"/>
    <lineage>
        <taxon>unclassified sequences</taxon>
        <taxon>metagenomes</taxon>
        <taxon>ecological metagenomes</taxon>
    </lineage>
</organism>
<dbReference type="Gene3D" id="3.40.630.190">
    <property type="entry name" value="LCP protein"/>
    <property type="match status" value="1"/>
</dbReference>
<dbReference type="PANTHER" id="PTHR33392">
    <property type="entry name" value="POLYISOPRENYL-TEICHOIC ACID--PEPTIDOGLYCAN TEICHOIC ACID TRANSFERASE TAGU"/>
    <property type="match status" value="1"/>
</dbReference>
<evidence type="ECO:0000313" key="2">
    <source>
        <dbReference type="EMBL" id="CAB4554521.1"/>
    </source>
</evidence>
<feature type="domain" description="Cell envelope-related transcriptional attenuator" evidence="1">
    <location>
        <begin position="61"/>
        <end position="213"/>
    </location>
</feature>
<dbReference type="NCBIfam" id="TIGR00350">
    <property type="entry name" value="lytR_cpsA_psr"/>
    <property type="match status" value="1"/>
</dbReference>
<dbReference type="PANTHER" id="PTHR33392:SF6">
    <property type="entry name" value="POLYISOPRENYL-TEICHOIC ACID--PEPTIDOGLYCAN TEICHOIC ACID TRANSFERASE TAGU"/>
    <property type="match status" value="1"/>
</dbReference>
<gene>
    <name evidence="2" type="ORF">UFOPK1358_01832</name>
</gene>
<protein>
    <submittedName>
        <fullName evidence="2">Unannotated protein</fullName>
    </submittedName>
</protein>
<dbReference type="Pfam" id="PF03816">
    <property type="entry name" value="LytR_cpsA_psr"/>
    <property type="match status" value="1"/>
</dbReference>
<evidence type="ECO:0000259" key="1">
    <source>
        <dbReference type="Pfam" id="PF03816"/>
    </source>
</evidence>
<dbReference type="InterPro" id="IPR050922">
    <property type="entry name" value="LytR/CpsA/Psr_CW_biosynth"/>
</dbReference>
<dbReference type="EMBL" id="CAEZSF010000245">
    <property type="protein sequence ID" value="CAB4554521.1"/>
    <property type="molecule type" value="Genomic_DNA"/>
</dbReference>